<dbReference type="GO" id="GO:0046872">
    <property type="term" value="F:metal ion binding"/>
    <property type="evidence" value="ECO:0007669"/>
    <property type="project" value="InterPro"/>
</dbReference>
<dbReference type="SUPFAM" id="SSF109854">
    <property type="entry name" value="DinB/YfiT-like putative metalloenzymes"/>
    <property type="match status" value="1"/>
</dbReference>
<dbReference type="EMBL" id="JAMZEB010000002">
    <property type="protein sequence ID" value="MCP2354812.1"/>
    <property type="molecule type" value="Genomic_DNA"/>
</dbReference>
<reference evidence="2" key="1">
    <citation type="submission" date="2022-06" db="EMBL/GenBank/DDBJ databases">
        <title>Sequencing the genomes of 1000 actinobacteria strains.</title>
        <authorList>
            <person name="Klenk H.-P."/>
        </authorList>
    </citation>
    <scope>NUCLEOTIDE SEQUENCE</scope>
    <source>
        <strain evidence="2">DSM 46694</strain>
    </source>
</reference>
<evidence type="ECO:0000313" key="3">
    <source>
        <dbReference type="Proteomes" id="UP001139648"/>
    </source>
</evidence>
<dbReference type="InterPro" id="IPR017517">
    <property type="entry name" value="Maleyloyr_isom"/>
</dbReference>
<dbReference type="AlphaFoldDB" id="A0A9X2G994"/>
<dbReference type="Proteomes" id="UP001139648">
    <property type="component" value="Unassembled WGS sequence"/>
</dbReference>
<dbReference type="GO" id="GO:0050077">
    <property type="term" value="F:maleylpyruvate isomerase activity"/>
    <property type="evidence" value="ECO:0007669"/>
    <property type="project" value="UniProtKB-EC"/>
</dbReference>
<feature type="domain" description="Mycothiol-dependent maleylpyruvate isomerase metal-binding" evidence="1">
    <location>
        <begin position="16"/>
        <end position="150"/>
    </location>
</feature>
<accession>A0A9X2G994</accession>
<organism evidence="2 3">
    <name type="scientific">Nonomuraea thailandensis</name>
    <dbReference type="NCBI Taxonomy" id="1188745"/>
    <lineage>
        <taxon>Bacteria</taxon>
        <taxon>Bacillati</taxon>
        <taxon>Actinomycetota</taxon>
        <taxon>Actinomycetes</taxon>
        <taxon>Streptosporangiales</taxon>
        <taxon>Streptosporangiaceae</taxon>
        <taxon>Nonomuraea</taxon>
    </lineage>
</organism>
<keyword evidence="3" id="KW-1185">Reference proteome</keyword>
<dbReference type="InterPro" id="IPR024344">
    <property type="entry name" value="MDMPI_metal-binding"/>
</dbReference>
<keyword evidence="2" id="KW-0413">Isomerase</keyword>
<dbReference type="Gene3D" id="3.30.1050.20">
    <property type="match status" value="1"/>
</dbReference>
<sequence length="266" mass="27689">MAARRSLADSLRWTAEGTRTFSATLAGLPDDRLDAPTALAGWTGRHLVAHVAANADALLNLAHWARTGEERPMYASAAQRDADIQAGAQRSAAELRSWAVSSAELLDRRLSELDERQWGHLVRTAQGRTVPAAEVPWMRAREVMVHAVDLGAGVGFGDLPADFLAALIDDITAKRSAAGDGPALALTATGHSGTRTVPGAGDPVEVTGRWSVAGAGDPGEVTGRWSVTGAGDPAEVTATLAELAAYLSGRAAGPGDRPAPALPRWL</sequence>
<gene>
    <name evidence="2" type="ORF">HD597_001832</name>
</gene>
<evidence type="ECO:0000259" key="1">
    <source>
        <dbReference type="Pfam" id="PF11716"/>
    </source>
</evidence>
<dbReference type="Gene3D" id="1.20.120.450">
    <property type="entry name" value="dinb family like domain"/>
    <property type="match status" value="1"/>
</dbReference>
<evidence type="ECO:0000313" key="2">
    <source>
        <dbReference type="EMBL" id="MCP2354812.1"/>
    </source>
</evidence>
<protein>
    <submittedName>
        <fullName evidence="2">Maleylpyruvate isomerase</fullName>
        <ecNumber evidence="2">5.2.1.4</ecNumber>
    </submittedName>
</protein>
<dbReference type="NCBIfam" id="TIGR03083">
    <property type="entry name" value="maleylpyruvate isomerase family mycothiol-dependent enzyme"/>
    <property type="match status" value="1"/>
</dbReference>
<dbReference type="Pfam" id="PF11716">
    <property type="entry name" value="MDMPI_N"/>
    <property type="match status" value="1"/>
</dbReference>
<name>A0A9X2G994_9ACTN</name>
<comment type="caution">
    <text evidence="2">The sequence shown here is derived from an EMBL/GenBank/DDBJ whole genome shotgun (WGS) entry which is preliminary data.</text>
</comment>
<proteinExistence type="predicted"/>
<dbReference type="RefSeq" id="WP_253741396.1">
    <property type="nucleotide sequence ID" value="NZ_BAABKA010000050.1"/>
</dbReference>
<dbReference type="EC" id="5.2.1.4" evidence="2"/>
<dbReference type="InterPro" id="IPR034660">
    <property type="entry name" value="DinB/YfiT-like"/>
</dbReference>